<sequence length="46" mass="5546">MQSFQRKPICLTLRKQPHFKKARYESVTRNGLFLVLRPLMQCHCIQ</sequence>
<organism evidence="1">
    <name type="scientific">Anguilla anguilla</name>
    <name type="common">European freshwater eel</name>
    <name type="synonym">Muraena anguilla</name>
    <dbReference type="NCBI Taxonomy" id="7936"/>
    <lineage>
        <taxon>Eukaryota</taxon>
        <taxon>Metazoa</taxon>
        <taxon>Chordata</taxon>
        <taxon>Craniata</taxon>
        <taxon>Vertebrata</taxon>
        <taxon>Euteleostomi</taxon>
        <taxon>Actinopterygii</taxon>
        <taxon>Neopterygii</taxon>
        <taxon>Teleostei</taxon>
        <taxon>Anguilliformes</taxon>
        <taxon>Anguillidae</taxon>
        <taxon>Anguilla</taxon>
    </lineage>
</organism>
<dbReference type="EMBL" id="GBXM01089421">
    <property type="protein sequence ID" value="JAH19156.1"/>
    <property type="molecule type" value="Transcribed_RNA"/>
</dbReference>
<accession>A0A0E9QQD3</accession>
<proteinExistence type="predicted"/>
<reference evidence="1" key="1">
    <citation type="submission" date="2014-11" db="EMBL/GenBank/DDBJ databases">
        <authorList>
            <person name="Amaro Gonzalez C."/>
        </authorList>
    </citation>
    <scope>NUCLEOTIDE SEQUENCE</scope>
</reference>
<dbReference type="AlphaFoldDB" id="A0A0E9QQD3"/>
<protein>
    <submittedName>
        <fullName evidence="1">Uncharacterized protein</fullName>
    </submittedName>
</protein>
<reference evidence="1" key="2">
    <citation type="journal article" date="2015" name="Fish Shellfish Immunol.">
        <title>Early steps in the European eel (Anguilla anguilla)-Vibrio vulnificus interaction in the gills: Role of the RtxA13 toxin.</title>
        <authorList>
            <person name="Callol A."/>
            <person name="Pajuelo D."/>
            <person name="Ebbesson L."/>
            <person name="Teles M."/>
            <person name="MacKenzie S."/>
            <person name="Amaro C."/>
        </authorList>
    </citation>
    <scope>NUCLEOTIDE SEQUENCE</scope>
</reference>
<name>A0A0E9QQD3_ANGAN</name>
<evidence type="ECO:0000313" key="1">
    <source>
        <dbReference type="EMBL" id="JAH19156.1"/>
    </source>
</evidence>